<dbReference type="Pfam" id="PF07676">
    <property type="entry name" value="PD40"/>
    <property type="match status" value="1"/>
</dbReference>
<evidence type="ECO:0000313" key="2">
    <source>
        <dbReference type="Proteomes" id="UP000276178"/>
    </source>
</evidence>
<protein>
    <recommendedName>
        <fullName evidence="3">Biopolymer transporter Tol</fullName>
    </recommendedName>
</protein>
<accession>A0A3M8AYG3</accession>
<comment type="caution">
    <text evidence="1">The sequence shown here is derived from an EMBL/GenBank/DDBJ whole genome shotgun (WGS) entry which is preliminary data.</text>
</comment>
<dbReference type="Gene3D" id="2.120.10.30">
    <property type="entry name" value="TolB, C-terminal domain"/>
    <property type="match status" value="2"/>
</dbReference>
<dbReference type="EMBL" id="RHHN01000029">
    <property type="protein sequence ID" value="RNB56251.1"/>
    <property type="molecule type" value="Genomic_DNA"/>
</dbReference>
<evidence type="ECO:0008006" key="3">
    <source>
        <dbReference type="Google" id="ProtNLM"/>
    </source>
</evidence>
<dbReference type="OrthoDB" id="9774911at2"/>
<gene>
    <name evidence="1" type="ORF">EB820_09725</name>
</gene>
<organism evidence="1 2">
    <name type="scientific">Brevibacillus agri</name>
    <dbReference type="NCBI Taxonomy" id="51101"/>
    <lineage>
        <taxon>Bacteria</taxon>
        <taxon>Bacillati</taxon>
        <taxon>Bacillota</taxon>
        <taxon>Bacilli</taxon>
        <taxon>Bacillales</taxon>
        <taxon>Paenibacillaceae</taxon>
        <taxon>Brevibacillus</taxon>
    </lineage>
</organism>
<sequence length="483" mass="52565">MIVHKGIKALGFENARRGQPFFSGVFSIEFGGEGILINRIWRKAVSVAAMLGMLALAGGQSMAAEQGQLPVRSNKEVTVPAQIAFTSNQQLFLLDLQDKNGAPKPITKDGLAEIVGWSGDGQWLLFVKYKGADRYSAPGYLWLVRADGSGAVQLDDRPVTGVPKWSPKRNQVAYIVNAGSSEQPRGVLVLKEVRDNGEVAAGAATPAAFFDFTWMPDGEAILTSTEAGKNRPMTFVLQNLAGQPLATYPLAEPPNVEEGIYALAATGMNVSPDGQLVAYYVRYNAASLSADGVPIQLFNLKQPAKKPIEPGTGLAYPQWLSWTANSQQLAFIDGTDRMATQNKHLKLANRDGKVVSASPADSVDTYPVWTAKPPYTLFFSRGKATNYAFDPKKVMVPGQRIWARDANGAEQPWTKGAEQTADYYPSPSPDGSKLLFLRLDRAEHGSLFYQADGKESELVKGITGDIGYYANYLPEWIAVYWNS</sequence>
<dbReference type="InterPro" id="IPR011659">
    <property type="entry name" value="WD40"/>
</dbReference>
<dbReference type="SUPFAM" id="SSF82171">
    <property type="entry name" value="DPP6 N-terminal domain-like"/>
    <property type="match status" value="1"/>
</dbReference>
<proteinExistence type="predicted"/>
<dbReference type="InterPro" id="IPR011042">
    <property type="entry name" value="6-blade_b-propeller_TolB-like"/>
</dbReference>
<dbReference type="Proteomes" id="UP000276178">
    <property type="component" value="Unassembled WGS sequence"/>
</dbReference>
<reference evidence="1 2" key="1">
    <citation type="submission" date="2018-10" db="EMBL/GenBank/DDBJ databases">
        <title>Phylogenomics of Brevibacillus.</title>
        <authorList>
            <person name="Dunlap C."/>
        </authorList>
    </citation>
    <scope>NUCLEOTIDE SEQUENCE [LARGE SCALE GENOMIC DNA]</scope>
    <source>
        <strain evidence="1 2">NRRL NRS 1219</strain>
    </source>
</reference>
<evidence type="ECO:0000313" key="1">
    <source>
        <dbReference type="EMBL" id="RNB56251.1"/>
    </source>
</evidence>
<name>A0A3M8AYG3_9BACL</name>
<dbReference type="AlphaFoldDB" id="A0A3M8AYG3"/>